<evidence type="ECO:0000313" key="1">
    <source>
        <dbReference type="EMBL" id="SEO29547.1"/>
    </source>
</evidence>
<dbReference type="Proteomes" id="UP000199126">
    <property type="component" value="Unassembled WGS sequence"/>
</dbReference>
<dbReference type="PROSITE" id="PS51257">
    <property type="entry name" value="PROKAR_LIPOPROTEIN"/>
    <property type="match status" value="1"/>
</dbReference>
<reference evidence="2" key="1">
    <citation type="submission" date="2016-10" db="EMBL/GenBank/DDBJ databases">
        <authorList>
            <person name="Varghese N."/>
            <person name="Submissions S."/>
        </authorList>
    </citation>
    <scope>NUCLEOTIDE SEQUENCE [LARGE SCALE GENOMIC DNA]</scope>
    <source>
        <strain evidence="2">CGMCC 1.10121</strain>
    </source>
</reference>
<sequence>MPSARPLVALLFVASLAGCLGADALLSPAPSVSVENRSDVSYAVTATVVHTDDPVGTLLLQFDYRDGRTSAVPYYDHAVGNDFAVPANVTGVTVVGAERSWKTVLDPGATAETRLTDWTDGDVVVLTWTRLDDGTVTKVTTVPCRSAGVEYSGHVDSASGTGGASTSC</sequence>
<dbReference type="Pfam" id="PF26515">
    <property type="entry name" value="Ig_halo_2"/>
    <property type="match status" value="1"/>
</dbReference>
<dbReference type="EMBL" id="FODV01000001">
    <property type="protein sequence ID" value="SEO29547.1"/>
    <property type="molecule type" value="Genomic_DNA"/>
</dbReference>
<dbReference type="OrthoDB" id="380164at2157"/>
<dbReference type="AlphaFoldDB" id="A0A1H8NIX2"/>
<dbReference type="InterPro" id="IPR058994">
    <property type="entry name" value="Ig-containing_halobact"/>
</dbReference>
<dbReference type="RefSeq" id="WP_089820937.1">
    <property type="nucleotide sequence ID" value="NZ_FODV01000001.1"/>
</dbReference>
<keyword evidence="2" id="KW-1185">Reference proteome</keyword>
<gene>
    <name evidence="1" type="ORF">SAMN04487948_101587</name>
</gene>
<protein>
    <recommendedName>
        <fullName evidence="3">Lipoprotein</fullName>
    </recommendedName>
</protein>
<evidence type="ECO:0008006" key="3">
    <source>
        <dbReference type="Google" id="ProtNLM"/>
    </source>
</evidence>
<accession>A0A1H8NIX2</accession>
<proteinExistence type="predicted"/>
<name>A0A1H8NIX2_9EURY</name>
<organism evidence="1 2">
    <name type="scientific">Halogranum amylolyticum</name>
    <dbReference type="NCBI Taxonomy" id="660520"/>
    <lineage>
        <taxon>Archaea</taxon>
        <taxon>Methanobacteriati</taxon>
        <taxon>Methanobacteriota</taxon>
        <taxon>Stenosarchaea group</taxon>
        <taxon>Halobacteria</taxon>
        <taxon>Halobacteriales</taxon>
        <taxon>Haloferacaceae</taxon>
    </lineage>
</organism>
<evidence type="ECO:0000313" key="2">
    <source>
        <dbReference type="Proteomes" id="UP000199126"/>
    </source>
</evidence>